<dbReference type="EMBL" id="JAGMUV010000029">
    <property type="protein sequence ID" value="KAH7116365.1"/>
    <property type="molecule type" value="Genomic_DNA"/>
</dbReference>
<organism evidence="1 2">
    <name type="scientific">Dactylonectria macrodidyma</name>
    <dbReference type="NCBI Taxonomy" id="307937"/>
    <lineage>
        <taxon>Eukaryota</taxon>
        <taxon>Fungi</taxon>
        <taxon>Dikarya</taxon>
        <taxon>Ascomycota</taxon>
        <taxon>Pezizomycotina</taxon>
        <taxon>Sordariomycetes</taxon>
        <taxon>Hypocreomycetidae</taxon>
        <taxon>Hypocreales</taxon>
        <taxon>Nectriaceae</taxon>
        <taxon>Dactylonectria</taxon>
    </lineage>
</organism>
<proteinExistence type="predicted"/>
<dbReference type="OrthoDB" id="4966095at2759"/>
<protein>
    <submittedName>
        <fullName evidence="1">Uncharacterized protein</fullName>
    </submittedName>
</protein>
<gene>
    <name evidence="1" type="ORF">EDB81DRAFT_873302</name>
</gene>
<dbReference type="AlphaFoldDB" id="A0A9P9DBL8"/>
<evidence type="ECO:0000313" key="1">
    <source>
        <dbReference type="EMBL" id="KAH7116365.1"/>
    </source>
</evidence>
<keyword evidence="2" id="KW-1185">Reference proteome</keyword>
<comment type="caution">
    <text evidence="1">The sequence shown here is derived from an EMBL/GenBank/DDBJ whole genome shotgun (WGS) entry which is preliminary data.</text>
</comment>
<evidence type="ECO:0000313" key="2">
    <source>
        <dbReference type="Proteomes" id="UP000738349"/>
    </source>
</evidence>
<name>A0A9P9DBL8_9HYPO</name>
<sequence length="179" mass="20359">MLSSSASNDGVQCWVAAGDVEMRRQSFTPRRATPAYFHLPSSNKEDDDLIADIREGLEEVFDRPDCRAPFIPGYKNKDDAVARAKLLRDHSRDGSDIILVRLRHPTYKIDYRLLENYAEPASYRGAGLHLSTDKVYIICGPFTKENNWIDLVNRILPAFCGSDFLDYSRCILWPVETDG</sequence>
<dbReference type="Proteomes" id="UP000738349">
    <property type="component" value="Unassembled WGS sequence"/>
</dbReference>
<accession>A0A9P9DBL8</accession>
<reference evidence="1" key="1">
    <citation type="journal article" date="2021" name="Nat. Commun.">
        <title>Genetic determinants of endophytism in the Arabidopsis root mycobiome.</title>
        <authorList>
            <person name="Mesny F."/>
            <person name="Miyauchi S."/>
            <person name="Thiergart T."/>
            <person name="Pickel B."/>
            <person name="Atanasova L."/>
            <person name="Karlsson M."/>
            <person name="Huettel B."/>
            <person name="Barry K.W."/>
            <person name="Haridas S."/>
            <person name="Chen C."/>
            <person name="Bauer D."/>
            <person name="Andreopoulos W."/>
            <person name="Pangilinan J."/>
            <person name="LaButti K."/>
            <person name="Riley R."/>
            <person name="Lipzen A."/>
            <person name="Clum A."/>
            <person name="Drula E."/>
            <person name="Henrissat B."/>
            <person name="Kohler A."/>
            <person name="Grigoriev I.V."/>
            <person name="Martin F.M."/>
            <person name="Hacquard S."/>
        </authorList>
    </citation>
    <scope>NUCLEOTIDE SEQUENCE</scope>
    <source>
        <strain evidence="1">MPI-CAGE-AT-0147</strain>
    </source>
</reference>